<keyword evidence="5 9" id="KW-0378">Hydrolase</keyword>
<keyword evidence="6 9" id="KW-0326">Glycosidase</keyword>
<dbReference type="GO" id="GO:0004650">
    <property type="term" value="F:polygalacturonase activity"/>
    <property type="evidence" value="ECO:0007669"/>
    <property type="project" value="InterPro"/>
</dbReference>
<dbReference type="Proteomes" id="UP001153555">
    <property type="component" value="Unassembled WGS sequence"/>
</dbReference>
<evidence type="ECO:0000256" key="10">
    <source>
        <dbReference type="SAM" id="Phobius"/>
    </source>
</evidence>
<dbReference type="SMART" id="SM00710">
    <property type="entry name" value="PbH1"/>
    <property type="match status" value="5"/>
</dbReference>
<proteinExistence type="inferred from homology"/>
<reference evidence="11" key="1">
    <citation type="submission" date="2019-12" db="EMBL/GenBank/DDBJ databases">
        <authorList>
            <person name="Scholes J."/>
        </authorList>
    </citation>
    <scope>NUCLEOTIDE SEQUENCE</scope>
</reference>
<evidence type="ECO:0000313" key="11">
    <source>
        <dbReference type="EMBL" id="CAA0809542.1"/>
    </source>
</evidence>
<keyword evidence="12" id="KW-1185">Reference proteome</keyword>
<dbReference type="InterPro" id="IPR011050">
    <property type="entry name" value="Pectin_lyase_fold/virulence"/>
</dbReference>
<comment type="similarity">
    <text evidence="2 9">Belongs to the glycosyl hydrolase 28 family.</text>
</comment>
<keyword evidence="4" id="KW-0964">Secreted</keyword>
<comment type="caution">
    <text evidence="11">The sequence shown here is derived from an EMBL/GenBank/DDBJ whole genome shotgun (WGS) entry which is preliminary data.</text>
</comment>
<evidence type="ECO:0000256" key="6">
    <source>
        <dbReference type="ARBA" id="ARBA00023295"/>
    </source>
</evidence>
<dbReference type="PROSITE" id="PS00502">
    <property type="entry name" value="POLYGALACTURONASE"/>
    <property type="match status" value="1"/>
</dbReference>
<dbReference type="InterPro" id="IPR000743">
    <property type="entry name" value="Glyco_hydro_28"/>
</dbReference>
<evidence type="ECO:0000256" key="7">
    <source>
        <dbReference type="ARBA" id="ARBA00023316"/>
    </source>
</evidence>
<accession>A0A9N7MGH6</accession>
<evidence type="ECO:0000256" key="2">
    <source>
        <dbReference type="ARBA" id="ARBA00008834"/>
    </source>
</evidence>
<dbReference type="InterPro" id="IPR012334">
    <property type="entry name" value="Pectin_lyas_fold"/>
</dbReference>
<evidence type="ECO:0000256" key="1">
    <source>
        <dbReference type="ARBA" id="ARBA00004191"/>
    </source>
</evidence>
<organism evidence="11 12">
    <name type="scientific">Striga hermonthica</name>
    <name type="common">Purple witchweed</name>
    <name type="synonym">Buchnera hermonthica</name>
    <dbReference type="NCBI Taxonomy" id="68872"/>
    <lineage>
        <taxon>Eukaryota</taxon>
        <taxon>Viridiplantae</taxon>
        <taxon>Streptophyta</taxon>
        <taxon>Embryophyta</taxon>
        <taxon>Tracheophyta</taxon>
        <taxon>Spermatophyta</taxon>
        <taxon>Magnoliopsida</taxon>
        <taxon>eudicotyledons</taxon>
        <taxon>Gunneridae</taxon>
        <taxon>Pentapetalae</taxon>
        <taxon>asterids</taxon>
        <taxon>lamiids</taxon>
        <taxon>Lamiales</taxon>
        <taxon>Orobanchaceae</taxon>
        <taxon>Buchnereae</taxon>
        <taxon>Striga</taxon>
    </lineage>
</organism>
<dbReference type="Gene3D" id="2.160.20.10">
    <property type="entry name" value="Single-stranded right-handed beta-helix, Pectin lyase-like"/>
    <property type="match status" value="1"/>
</dbReference>
<name>A0A9N7MGH6_STRHE</name>
<protein>
    <submittedName>
        <fullName evidence="11">Glycoside hydrolase family 28 protein / polygalacturonase (Pectinase) family protein</fullName>
    </submittedName>
</protein>
<evidence type="ECO:0000256" key="8">
    <source>
        <dbReference type="PROSITE-ProRule" id="PRU10052"/>
    </source>
</evidence>
<keyword evidence="10" id="KW-0472">Membrane</keyword>
<dbReference type="FunFam" id="2.160.20.10:FF:000004">
    <property type="entry name" value="Pectin lyase-like superfamily protein"/>
    <property type="match status" value="1"/>
</dbReference>
<dbReference type="Pfam" id="PF00295">
    <property type="entry name" value="Glyco_hydro_28"/>
    <property type="match status" value="1"/>
</dbReference>
<dbReference type="SUPFAM" id="SSF51126">
    <property type="entry name" value="Pectin lyase-like"/>
    <property type="match status" value="1"/>
</dbReference>
<keyword evidence="3" id="KW-0134">Cell wall</keyword>
<gene>
    <name evidence="11" type="ORF">SHERM_11547</name>
</gene>
<dbReference type="GO" id="GO:0005975">
    <property type="term" value="P:carbohydrate metabolic process"/>
    <property type="evidence" value="ECO:0007669"/>
    <property type="project" value="InterPro"/>
</dbReference>
<keyword evidence="10" id="KW-0812">Transmembrane</keyword>
<dbReference type="OrthoDB" id="187139at2759"/>
<dbReference type="GO" id="GO:0071555">
    <property type="term" value="P:cell wall organization"/>
    <property type="evidence" value="ECO:0007669"/>
    <property type="project" value="UniProtKB-KW"/>
</dbReference>
<dbReference type="InterPro" id="IPR006626">
    <property type="entry name" value="PbH1"/>
</dbReference>
<evidence type="ECO:0000256" key="4">
    <source>
        <dbReference type="ARBA" id="ARBA00022525"/>
    </source>
</evidence>
<keyword evidence="10" id="KW-1133">Transmembrane helix</keyword>
<dbReference type="AlphaFoldDB" id="A0A9N7MGH6"/>
<feature type="transmembrane region" description="Helical" evidence="10">
    <location>
        <begin position="6"/>
        <end position="25"/>
    </location>
</feature>
<keyword evidence="7" id="KW-0961">Cell wall biogenesis/degradation</keyword>
<comment type="subcellular location">
    <subcellularLocation>
        <location evidence="1">Secreted</location>
        <location evidence="1">Cell wall</location>
    </subcellularLocation>
</comment>
<dbReference type="EMBL" id="CACSLK010003813">
    <property type="protein sequence ID" value="CAA0809542.1"/>
    <property type="molecule type" value="Genomic_DNA"/>
</dbReference>
<dbReference type="PANTHER" id="PTHR31375">
    <property type="match status" value="1"/>
</dbReference>
<evidence type="ECO:0000313" key="12">
    <source>
        <dbReference type="Proteomes" id="UP001153555"/>
    </source>
</evidence>
<sequence length="394" mass="42309">MDNTRIFYLMMMIVHLFFFFSVGICKQFVVTDFGAVPDGKTDSRKALETAWQRACQTPGGSVLVPRGSFFVSMADFYGPCNGPTLFEHRGTLVASADPTLGERDHWITFDEVDGLTVFGDGVLDGNGALSWSRCGGLARCRQQLPPATLKMNYVTNSMVRGVRLINSKMFHVIIWASDGVWVRGVRITAPADSPNTDGIHIGDSNNTRITGSRISTGDDCISIGEGCTGVNVTRVRCGPGHGISIGSLGKYPSEGGVERVHVRNCTFLGTENGLRIKTWAQSLSSTVVSGVVYEEIEMRGVGNPILIDQFYCPGGSCQPGGESSVEIRGVKFANVWGSSASLASVSLKCSRTHPCRDIEFVGLNLTRGGRPTIALCANADDRFGGSGQIPSRCS</sequence>
<evidence type="ECO:0000256" key="5">
    <source>
        <dbReference type="ARBA" id="ARBA00022801"/>
    </source>
</evidence>
<evidence type="ECO:0000256" key="3">
    <source>
        <dbReference type="ARBA" id="ARBA00022512"/>
    </source>
</evidence>
<evidence type="ECO:0000256" key="9">
    <source>
        <dbReference type="RuleBase" id="RU361169"/>
    </source>
</evidence>
<feature type="active site" evidence="8">
    <location>
        <position position="241"/>
    </location>
</feature>